<dbReference type="eggNOG" id="COG0149">
    <property type="taxonomic scope" value="Bacteria"/>
</dbReference>
<sequence length="251" mass="26244">MRRPMVAGNWKMNGTRASVAELIESFRRQAVPAVVEIAVFPSCVHVSQVLSALDGSDVSVGAQDCALQSGFGALTGEVSAEQLADIGCEWVLVGHSERRLVLGETDEVVSQKFAAVQAGGLKPVLCLGETLEERKAGKTLEVVGRQLGRVLDDHGVEAFRSAVVAYEPVWAIGSGLTATPEQAQEVHAAIRAQLACRDRSIAEGVRLLYGGSVKADNAAELFAMADIDGGLVGGASLKADEFGAICRAAGN</sequence>
<reference evidence="15 16" key="1">
    <citation type="journal article" date="2013" name="Genome Announc.">
        <title>Draft Genome of the Nitrogen-Fixing Bacterium Pseudomonas stutzeri Strain KOS6 Isolated from Industrial Hydrocarbon Sludge.</title>
        <authorList>
            <person name="Grigoryeva T.V."/>
            <person name="Laikov A.V."/>
            <person name="Naumova R.P."/>
            <person name="Manolov A.I."/>
            <person name="Larin A.K."/>
            <person name="Karpova I.Y."/>
            <person name="Semashko T.A."/>
            <person name="Alexeev D.G."/>
            <person name="Kostryukova E.S."/>
            <person name="Muller R."/>
            <person name="Govorun V.M."/>
        </authorList>
    </citation>
    <scope>NUCLEOTIDE SEQUENCE [LARGE SCALE GENOMIC DNA]</scope>
    <source>
        <strain evidence="15 16">KOS6</strain>
    </source>
</reference>
<dbReference type="InterPro" id="IPR000652">
    <property type="entry name" value="Triosephosphate_isomerase"/>
</dbReference>
<feature type="binding site" evidence="13">
    <location>
        <begin position="9"/>
        <end position="11"/>
    </location>
    <ligand>
        <name>substrate</name>
    </ligand>
</feature>
<feature type="binding site" evidence="13">
    <location>
        <begin position="233"/>
        <end position="234"/>
    </location>
    <ligand>
        <name>substrate</name>
    </ligand>
</feature>
<dbReference type="GO" id="GO:0006094">
    <property type="term" value="P:gluconeogenesis"/>
    <property type="evidence" value="ECO:0007669"/>
    <property type="project" value="UniProtKB-UniRule"/>
</dbReference>
<dbReference type="HAMAP" id="MF_00147_B">
    <property type="entry name" value="TIM_B"/>
    <property type="match status" value="1"/>
</dbReference>
<dbReference type="SUPFAM" id="SSF51351">
    <property type="entry name" value="Triosephosphate isomerase (TIM)"/>
    <property type="match status" value="1"/>
</dbReference>
<evidence type="ECO:0000256" key="4">
    <source>
        <dbReference type="ARBA" id="ARBA00007422"/>
    </source>
</evidence>
<feature type="active site" description="Electrophile" evidence="13">
    <location>
        <position position="95"/>
    </location>
</feature>
<gene>
    <name evidence="13" type="primary">tpiA</name>
    <name evidence="15" type="ORF">B597_013650</name>
</gene>
<dbReference type="InterPro" id="IPR022896">
    <property type="entry name" value="TrioseP_Isoase_bac/euk"/>
</dbReference>
<dbReference type="PROSITE" id="PS00171">
    <property type="entry name" value="TIM_1"/>
    <property type="match status" value="1"/>
</dbReference>
<proteinExistence type="inferred from homology"/>
<evidence type="ECO:0000256" key="12">
    <source>
        <dbReference type="ARBA" id="ARBA00055680"/>
    </source>
</evidence>
<dbReference type="InterPro" id="IPR035990">
    <property type="entry name" value="TIM_sf"/>
</dbReference>
<dbReference type="OrthoDB" id="9809429at2"/>
<evidence type="ECO:0000256" key="5">
    <source>
        <dbReference type="ARBA" id="ARBA00011738"/>
    </source>
</evidence>
<feature type="binding site" evidence="13">
    <location>
        <position position="173"/>
    </location>
    <ligand>
        <name>substrate</name>
    </ligand>
</feature>
<keyword evidence="10 13" id="KW-0324">Glycolysis</keyword>
<name>A0A061JPX1_STUST</name>
<evidence type="ECO:0000256" key="2">
    <source>
        <dbReference type="ARBA" id="ARBA00004742"/>
    </source>
</evidence>
<evidence type="ECO:0000256" key="3">
    <source>
        <dbReference type="ARBA" id="ARBA00004939"/>
    </source>
</evidence>
<evidence type="ECO:0000256" key="8">
    <source>
        <dbReference type="ARBA" id="ARBA00022432"/>
    </source>
</evidence>
<comment type="similarity">
    <text evidence="4 13 14">Belongs to the triosephosphate isomerase family.</text>
</comment>
<evidence type="ECO:0000256" key="10">
    <source>
        <dbReference type="ARBA" id="ARBA00023152"/>
    </source>
</evidence>
<comment type="caution">
    <text evidence="15">The sequence shown here is derived from an EMBL/GenBank/DDBJ whole genome shotgun (WGS) entry which is preliminary data.</text>
</comment>
<dbReference type="NCBIfam" id="TIGR00419">
    <property type="entry name" value="tim"/>
    <property type="match status" value="1"/>
</dbReference>
<dbReference type="EMBL" id="AMCZ02000017">
    <property type="protein sequence ID" value="EWC40688.1"/>
    <property type="molecule type" value="Genomic_DNA"/>
</dbReference>
<organism evidence="15 16">
    <name type="scientific">Stutzerimonas stutzeri KOS6</name>
    <dbReference type="NCBI Taxonomy" id="1218352"/>
    <lineage>
        <taxon>Bacteria</taxon>
        <taxon>Pseudomonadati</taxon>
        <taxon>Pseudomonadota</taxon>
        <taxon>Gammaproteobacteria</taxon>
        <taxon>Pseudomonadales</taxon>
        <taxon>Pseudomonadaceae</taxon>
        <taxon>Stutzerimonas</taxon>
    </lineage>
</organism>
<dbReference type="AlphaFoldDB" id="A0A061JPX1"/>
<comment type="pathway">
    <text evidence="13 14">Carbohydrate degradation; glycolysis; D-glyceraldehyde 3-phosphate from glycerone phosphate: step 1/1.</text>
</comment>
<evidence type="ECO:0000256" key="13">
    <source>
        <dbReference type="HAMAP-Rule" id="MF_00147"/>
    </source>
</evidence>
<dbReference type="Pfam" id="PF00121">
    <property type="entry name" value="TIM"/>
    <property type="match status" value="1"/>
</dbReference>
<evidence type="ECO:0000256" key="11">
    <source>
        <dbReference type="ARBA" id="ARBA00023235"/>
    </source>
</evidence>
<dbReference type="EC" id="5.3.1.1" evidence="6 13"/>
<dbReference type="UniPathway" id="UPA00138"/>
<dbReference type="PANTHER" id="PTHR21139">
    <property type="entry name" value="TRIOSEPHOSPHATE ISOMERASE"/>
    <property type="match status" value="1"/>
</dbReference>
<protein>
    <recommendedName>
        <fullName evidence="7 13">Triosephosphate isomerase</fullName>
        <shortName evidence="13">TIM</shortName>
        <shortName evidence="13">TPI</shortName>
        <ecNumber evidence="6 13">5.3.1.1</ecNumber>
    </recommendedName>
    <alternativeName>
        <fullName evidence="13">Triose-phosphate isomerase</fullName>
    </alternativeName>
</protein>
<comment type="function">
    <text evidence="12 13">Involved in the gluconeogenesis. Catalyzes stereospecifically the conversion of dihydroxyacetone phosphate (DHAP) to D-glyceraldehyde-3-phosphate (G3P).</text>
</comment>
<comment type="subcellular location">
    <subcellularLocation>
        <location evidence="13 14">Cytoplasm</location>
    </subcellularLocation>
</comment>
<dbReference type="RefSeq" id="WP_003293222.1">
    <property type="nucleotide sequence ID" value="NZ_KK020676.1"/>
</dbReference>
<evidence type="ECO:0000313" key="16">
    <source>
        <dbReference type="Proteomes" id="UP000026923"/>
    </source>
</evidence>
<dbReference type="FunFam" id="3.20.20.70:FF:000020">
    <property type="entry name" value="Triosephosphate isomerase"/>
    <property type="match status" value="1"/>
</dbReference>
<dbReference type="InterPro" id="IPR013785">
    <property type="entry name" value="Aldolase_TIM"/>
</dbReference>
<dbReference type="Gene3D" id="3.20.20.70">
    <property type="entry name" value="Aldolase class I"/>
    <property type="match status" value="1"/>
</dbReference>
<dbReference type="Proteomes" id="UP000026923">
    <property type="component" value="Unassembled WGS sequence"/>
</dbReference>
<feature type="binding site" evidence="13">
    <location>
        <position position="212"/>
    </location>
    <ligand>
        <name>substrate</name>
    </ligand>
</feature>
<evidence type="ECO:0000256" key="1">
    <source>
        <dbReference type="ARBA" id="ARBA00000474"/>
    </source>
</evidence>
<accession>A0A061JPX1</accession>
<comment type="subunit">
    <text evidence="5 13 14">Homodimer.</text>
</comment>
<keyword evidence="11 13" id="KW-0413">Isomerase</keyword>
<dbReference type="UniPathway" id="UPA00109">
    <property type="reaction ID" value="UER00189"/>
</dbReference>
<evidence type="ECO:0000256" key="6">
    <source>
        <dbReference type="ARBA" id="ARBA00011940"/>
    </source>
</evidence>
<dbReference type="PROSITE" id="PS51440">
    <property type="entry name" value="TIM_2"/>
    <property type="match status" value="1"/>
</dbReference>
<dbReference type="PANTHER" id="PTHR21139:SF42">
    <property type="entry name" value="TRIOSEPHOSPHATE ISOMERASE"/>
    <property type="match status" value="1"/>
</dbReference>
<dbReference type="CDD" id="cd00311">
    <property type="entry name" value="TIM"/>
    <property type="match status" value="1"/>
</dbReference>
<evidence type="ECO:0000256" key="7">
    <source>
        <dbReference type="ARBA" id="ARBA00019397"/>
    </source>
</evidence>
<evidence type="ECO:0000313" key="15">
    <source>
        <dbReference type="EMBL" id="EWC40688.1"/>
    </source>
</evidence>
<dbReference type="GO" id="GO:0019563">
    <property type="term" value="P:glycerol catabolic process"/>
    <property type="evidence" value="ECO:0007669"/>
    <property type="project" value="TreeGrafter"/>
</dbReference>
<feature type="active site" description="Proton acceptor" evidence="13">
    <location>
        <position position="167"/>
    </location>
</feature>
<keyword evidence="9 13" id="KW-0963">Cytoplasm</keyword>
<dbReference type="GO" id="GO:0004807">
    <property type="term" value="F:triose-phosphate isomerase activity"/>
    <property type="evidence" value="ECO:0007669"/>
    <property type="project" value="UniProtKB-UniRule"/>
</dbReference>
<dbReference type="HOGENOM" id="CLU_024251_2_1_6"/>
<dbReference type="InterPro" id="IPR020861">
    <property type="entry name" value="Triosephosphate_isomerase_AS"/>
</dbReference>
<dbReference type="GO" id="GO:0005829">
    <property type="term" value="C:cytosol"/>
    <property type="evidence" value="ECO:0007669"/>
    <property type="project" value="TreeGrafter"/>
</dbReference>
<dbReference type="GO" id="GO:0046166">
    <property type="term" value="P:glyceraldehyde-3-phosphate biosynthetic process"/>
    <property type="evidence" value="ECO:0007669"/>
    <property type="project" value="TreeGrafter"/>
</dbReference>
<evidence type="ECO:0000256" key="9">
    <source>
        <dbReference type="ARBA" id="ARBA00022490"/>
    </source>
</evidence>
<comment type="catalytic activity">
    <reaction evidence="1 13 14">
        <text>D-glyceraldehyde 3-phosphate = dihydroxyacetone phosphate</text>
        <dbReference type="Rhea" id="RHEA:18585"/>
        <dbReference type="ChEBI" id="CHEBI:57642"/>
        <dbReference type="ChEBI" id="CHEBI:59776"/>
        <dbReference type="EC" id="5.3.1.1"/>
    </reaction>
</comment>
<keyword evidence="8 13" id="KW-0312">Gluconeogenesis</keyword>
<dbReference type="GO" id="GO:0006096">
    <property type="term" value="P:glycolytic process"/>
    <property type="evidence" value="ECO:0007669"/>
    <property type="project" value="UniProtKB-UniRule"/>
</dbReference>
<evidence type="ECO:0000256" key="14">
    <source>
        <dbReference type="RuleBase" id="RU363013"/>
    </source>
</evidence>
<comment type="pathway">
    <text evidence="2 13 14">Carbohydrate biosynthesis; gluconeogenesis.</text>
</comment>
<comment type="pathway">
    <text evidence="3">Carbohydrate metabolism; erythritol degradation.</text>
</comment>